<dbReference type="Proteomes" id="UP000694545">
    <property type="component" value="Unplaced"/>
</dbReference>
<dbReference type="PANTHER" id="PTHR24252:SF18">
    <property type="entry name" value="OVOCHYMASE 1"/>
    <property type="match status" value="1"/>
</dbReference>
<reference evidence="4" key="1">
    <citation type="submission" date="2025-08" db="UniProtKB">
        <authorList>
            <consortium name="Ensembl"/>
        </authorList>
    </citation>
    <scope>IDENTIFICATION</scope>
</reference>
<protein>
    <recommendedName>
        <fullName evidence="3">Peptidase S1 domain-containing protein</fullName>
    </recommendedName>
</protein>
<dbReference type="Pfam" id="PF00089">
    <property type="entry name" value="Trypsin"/>
    <property type="match status" value="1"/>
</dbReference>
<reference evidence="4" key="2">
    <citation type="submission" date="2025-09" db="UniProtKB">
        <authorList>
            <consortium name="Ensembl"/>
        </authorList>
    </citation>
    <scope>IDENTIFICATION</scope>
</reference>
<evidence type="ECO:0000256" key="2">
    <source>
        <dbReference type="ARBA" id="ARBA00023157"/>
    </source>
</evidence>
<dbReference type="InterPro" id="IPR043504">
    <property type="entry name" value="Peptidase_S1_PA_chymotrypsin"/>
</dbReference>
<dbReference type="OMA" id="HSCRTEI"/>
<dbReference type="Ensembl" id="ENSVKKT00000023213.1">
    <property type="protein sequence ID" value="ENSVKKP00000022653.1"/>
    <property type="gene ID" value="ENSVKKG00000015056.1"/>
</dbReference>
<dbReference type="InterPro" id="IPR001254">
    <property type="entry name" value="Trypsin_dom"/>
</dbReference>
<name>A0A8D2LIX9_VARKO</name>
<dbReference type="PANTHER" id="PTHR24252">
    <property type="entry name" value="ACROSIN-RELATED"/>
    <property type="match status" value="1"/>
</dbReference>
<evidence type="ECO:0000256" key="1">
    <source>
        <dbReference type="ARBA" id="ARBA00009228"/>
    </source>
</evidence>
<sequence length="71" mass="7748">FAPSGKPFDDACGVASNQPRFLFSRIVGGEEVVPHSWPWQTSLQILGENICGGTVITSTWVLTAAHCFKQR</sequence>
<evidence type="ECO:0000313" key="5">
    <source>
        <dbReference type="Proteomes" id="UP000694545"/>
    </source>
</evidence>
<evidence type="ECO:0000259" key="3">
    <source>
        <dbReference type="PROSITE" id="PS50240"/>
    </source>
</evidence>
<dbReference type="PROSITE" id="PS50240">
    <property type="entry name" value="TRYPSIN_DOM"/>
    <property type="match status" value="1"/>
</dbReference>
<proteinExistence type="inferred from homology"/>
<dbReference type="PROSITE" id="PS00134">
    <property type="entry name" value="TRYPSIN_HIS"/>
    <property type="match status" value="1"/>
</dbReference>
<dbReference type="GO" id="GO:0006508">
    <property type="term" value="P:proteolysis"/>
    <property type="evidence" value="ECO:0007669"/>
    <property type="project" value="InterPro"/>
</dbReference>
<dbReference type="SUPFAM" id="SSF50494">
    <property type="entry name" value="Trypsin-like serine proteases"/>
    <property type="match status" value="1"/>
</dbReference>
<organism evidence="4 5">
    <name type="scientific">Varanus komodoensis</name>
    <name type="common">Komodo dragon</name>
    <dbReference type="NCBI Taxonomy" id="61221"/>
    <lineage>
        <taxon>Eukaryota</taxon>
        <taxon>Metazoa</taxon>
        <taxon>Chordata</taxon>
        <taxon>Craniata</taxon>
        <taxon>Vertebrata</taxon>
        <taxon>Euteleostomi</taxon>
        <taxon>Lepidosauria</taxon>
        <taxon>Squamata</taxon>
        <taxon>Bifurcata</taxon>
        <taxon>Unidentata</taxon>
        <taxon>Episquamata</taxon>
        <taxon>Toxicofera</taxon>
        <taxon>Anguimorpha</taxon>
        <taxon>Paleoanguimorpha</taxon>
        <taxon>Varanoidea</taxon>
        <taxon>Varanidae</taxon>
        <taxon>Varanus</taxon>
    </lineage>
</organism>
<feature type="domain" description="Peptidase S1" evidence="3">
    <location>
        <begin position="26"/>
        <end position="71"/>
    </location>
</feature>
<dbReference type="Gene3D" id="2.40.10.10">
    <property type="entry name" value="Trypsin-like serine proteases"/>
    <property type="match status" value="1"/>
</dbReference>
<evidence type="ECO:0000313" key="4">
    <source>
        <dbReference type="Ensembl" id="ENSVKKP00000022653.1"/>
    </source>
</evidence>
<dbReference type="InterPro" id="IPR018114">
    <property type="entry name" value="TRYPSIN_HIS"/>
</dbReference>
<keyword evidence="2" id="KW-1015">Disulfide bond</keyword>
<dbReference type="InterPro" id="IPR009003">
    <property type="entry name" value="Peptidase_S1_PA"/>
</dbReference>
<dbReference type="GO" id="GO:0004252">
    <property type="term" value="F:serine-type endopeptidase activity"/>
    <property type="evidence" value="ECO:0007669"/>
    <property type="project" value="InterPro"/>
</dbReference>
<dbReference type="AlphaFoldDB" id="A0A8D2LIX9"/>
<keyword evidence="5" id="KW-1185">Reference proteome</keyword>
<comment type="similarity">
    <text evidence="1">Belongs to the peptidase S1 family. Snake venom subfamily.</text>
</comment>
<accession>A0A8D2LIX9</accession>